<dbReference type="Gene3D" id="3.20.20.450">
    <property type="entry name" value="EAL domain"/>
    <property type="match status" value="1"/>
</dbReference>
<evidence type="ECO:0000259" key="4">
    <source>
        <dbReference type="PROSITE" id="PS50887"/>
    </source>
</evidence>
<gene>
    <name evidence="5" type="ORF">GMES_0324</name>
</gene>
<name>K6Z0V7_9ALTE</name>
<accession>K6Z0V7</accession>
<proteinExistence type="predicted"/>
<dbReference type="CDD" id="cd01949">
    <property type="entry name" value="GGDEF"/>
    <property type="match status" value="1"/>
</dbReference>
<comment type="caution">
    <text evidence="5">The sequence shown here is derived from an EMBL/GenBank/DDBJ whole genome shotgun (WGS) entry which is preliminary data.</text>
</comment>
<evidence type="ECO:0000259" key="3">
    <source>
        <dbReference type="PROSITE" id="PS50883"/>
    </source>
</evidence>
<keyword evidence="1" id="KW-0175">Coiled coil</keyword>
<keyword evidence="2" id="KW-0472">Membrane</keyword>
<evidence type="ECO:0000256" key="2">
    <source>
        <dbReference type="SAM" id="Phobius"/>
    </source>
</evidence>
<dbReference type="SMART" id="SM00052">
    <property type="entry name" value="EAL"/>
    <property type="match status" value="1"/>
</dbReference>
<dbReference type="NCBIfam" id="TIGR00254">
    <property type="entry name" value="GGDEF"/>
    <property type="match status" value="1"/>
</dbReference>
<dbReference type="CDD" id="cd01948">
    <property type="entry name" value="EAL"/>
    <property type="match status" value="1"/>
</dbReference>
<dbReference type="SMART" id="SM00267">
    <property type="entry name" value="GGDEF"/>
    <property type="match status" value="1"/>
</dbReference>
<feature type="transmembrane region" description="Helical" evidence="2">
    <location>
        <begin position="166"/>
        <end position="184"/>
    </location>
</feature>
<feature type="transmembrane region" description="Helical" evidence="2">
    <location>
        <begin position="77"/>
        <end position="95"/>
    </location>
</feature>
<feature type="domain" description="GGDEF" evidence="4">
    <location>
        <begin position="305"/>
        <end position="437"/>
    </location>
</feature>
<dbReference type="AlphaFoldDB" id="K6Z0V7"/>
<dbReference type="InterPro" id="IPR029787">
    <property type="entry name" value="Nucleotide_cyclase"/>
</dbReference>
<dbReference type="eggNOG" id="COG5001">
    <property type="taxonomic scope" value="Bacteria"/>
</dbReference>
<feature type="transmembrane region" description="Helical" evidence="2">
    <location>
        <begin position="42"/>
        <end position="65"/>
    </location>
</feature>
<dbReference type="Proteomes" id="UP000006263">
    <property type="component" value="Unassembled WGS sequence"/>
</dbReference>
<keyword evidence="2" id="KW-1133">Transmembrane helix</keyword>
<dbReference type="Pfam" id="PF00990">
    <property type="entry name" value="GGDEF"/>
    <property type="match status" value="1"/>
</dbReference>
<evidence type="ECO:0000313" key="5">
    <source>
        <dbReference type="EMBL" id="GAC22633.1"/>
    </source>
</evidence>
<dbReference type="SUPFAM" id="SSF55073">
    <property type="entry name" value="Nucleotide cyclase"/>
    <property type="match status" value="1"/>
</dbReference>
<evidence type="ECO:0000313" key="6">
    <source>
        <dbReference type="Proteomes" id="UP000006263"/>
    </source>
</evidence>
<feature type="transmembrane region" description="Helical" evidence="2">
    <location>
        <begin position="191"/>
        <end position="209"/>
    </location>
</feature>
<dbReference type="InterPro" id="IPR001633">
    <property type="entry name" value="EAL_dom"/>
</dbReference>
<dbReference type="Gene3D" id="3.30.70.270">
    <property type="match status" value="1"/>
</dbReference>
<dbReference type="InterPro" id="IPR043128">
    <property type="entry name" value="Rev_trsase/Diguanyl_cyclase"/>
</dbReference>
<feature type="coiled-coil region" evidence="1">
    <location>
        <begin position="225"/>
        <end position="263"/>
    </location>
</feature>
<feature type="transmembrane region" description="Helical" evidence="2">
    <location>
        <begin position="115"/>
        <end position="132"/>
    </location>
</feature>
<dbReference type="PROSITE" id="PS50887">
    <property type="entry name" value="GGDEF"/>
    <property type="match status" value="1"/>
</dbReference>
<dbReference type="PANTHER" id="PTHR44757:SF2">
    <property type="entry name" value="BIOFILM ARCHITECTURE MAINTENANCE PROTEIN MBAA"/>
    <property type="match status" value="1"/>
</dbReference>
<dbReference type="PANTHER" id="PTHR44757">
    <property type="entry name" value="DIGUANYLATE CYCLASE DGCP"/>
    <property type="match status" value="1"/>
</dbReference>
<sequence length="700" mass="77534">MAAFWLTCAVHTESSILANILRMRVSNTSAELHALNSQDAAKLLYSNTGAACSITFAASSVLAFAFLGTEVSEIKQIWWACMQVVLLLRLFDGIYWQRKIKPRNDFDGETAQQRFGFGCIATAIVWAFLPILTFDQVNLLEFATMIVVLSSMAAGGQSVLAANARISISYALILLVPISILGLMSDQDYRVILGALGLTFSIGLVFSYSKAVKFTLDSINIKNMNMAMSEQLRQEKYQLDKVNRELSEAYDKLNAVNSTLEEQVSKRTEKIAQLSYLDPLTQLMNRKSFTQTLSKLTARATQSHSELALLFIDLDGFKKINDTMGHQMGDSVLQEVTKRIGAFADQNKLGRWNGDEFLVALPYSDAQTAQAIASAIITSISQVITVNNNSVHLGATVGIAMCPEHSTEAAELIQFADLVMCEQKASTNRTPALFSNELQQKVLDTQVILEGLQQATERRQLYLCYQPIVSAKDSTFCSFEALLRWDFAGRFIGPDEFIPLAEKSGLIKEMGAWVLNRACMDASQWQHAHNAAVSVNVSVIQLMDDSFIRALDNALRSSGLSPERLHLEITESVFVDNKVKIKQQLEAIQKRNVLVSIDDFGTGYSSLSQLQSLAVNQVKIDKSFVDNIENNGEAIIRATLFIASELNCKTVAEGVETLEQAQALKAMGVDYLQGYYFAKPMPNEQLIEWQNPVTDVTVTE</sequence>
<dbReference type="PROSITE" id="PS50883">
    <property type="entry name" value="EAL"/>
    <property type="match status" value="1"/>
</dbReference>
<dbReference type="Pfam" id="PF00563">
    <property type="entry name" value="EAL"/>
    <property type="match status" value="1"/>
</dbReference>
<evidence type="ECO:0000256" key="1">
    <source>
        <dbReference type="SAM" id="Coils"/>
    </source>
</evidence>
<dbReference type="SUPFAM" id="SSF141868">
    <property type="entry name" value="EAL domain-like"/>
    <property type="match status" value="1"/>
</dbReference>
<reference evidence="5 6" key="1">
    <citation type="journal article" date="2017" name="Antonie Van Leeuwenhoek">
        <title>Rhizobium rhizosphaerae sp. nov., a novel species isolated from rice rhizosphere.</title>
        <authorList>
            <person name="Zhao J.J."/>
            <person name="Zhang J."/>
            <person name="Zhang R.J."/>
            <person name="Zhang C.W."/>
            <person name="Yin H.Q."/>
            <person name="Zhang X.X."/>
        </authorList>
    </citation>
    <scope>NUCLEOTIDE SEQUENCE [LARGE SCALE GENOMIC DNA]</scope>
    <source>
        <strain evidence="5 6">KMM 241</strain>
    </source>
</reference>
<organism evidence="5 6">
    <name type="scientific">Paraglaciecola mesophila KMM 241</name>
    <dbReference type="NCBI Taxonomy" id="1128912"/>
    <lineage>
        <taxon>Bacteria</taxon>
        <taxon>Pseudomonadati</taxon>
        <taxon>Pseudomonadota</taxon>
        <taxon>Gammaproteobacteria</taxon>
        <taxon>Alteromonadales</taxon>
        <taxon>Alteromonadaceae</taxon>
        <taxon>Paraglaciecola</taxon>
    </lineage>
</organism>
<dbReference type="InterPro" id="IPR000160">
    <property type="entry name" value="GGDEF_dom"/>
</dbReference>
<dbReference type="EMBL" id="BAEP01000004">
    <property type="protein sequence ID" value="GAC22633.1"/>
    <property type="molecule type" value="Genomic_DNA"/>
</dbReference>
<protein>
    <submittedName>
        <fullName evidence="5">Diguanylate cyclase/phosphodiesterase</fullName>
    </submittedName>
</protein>
<dbReference type="InterPro" id="IPR035919">
    <property type="entry name" value="EAL_sf"/>
</dbReference>
<dbReference type="InterPro" id="IPR052155">
    <property type="entry name" value="Biofilm_reg_signaling"/>
</dbReference>
<keyword evidence="2" id="KW-0812">Transmembrane</keyword>
<feature type="domain" description="EAL" evidence="3">
    <location>
        <begin position="445"/>
        <end position="694"/>
    </location>
</feature>